<dbReference type="RefSeq" id="WP_089681062.1">
    <property type="nucleotide sequence ID" value="NZ_FNFO01000003.1"/>
</dbReference>
<dbReference type="Gene3D" id="3.10.450.50">
    <property type="match status" value="1"/>
</dbReference>
<dbReference type="InterPro" id="IPR027843">
    <property type="entry name" value="DUF4440"/>
</dbReference>
<name>A0A1G9DHA0_9BACT</name>
<accession>A0A1G9DHA0</accession>
<reference evidence="2 3" key="1">
    <citation type="submission" date="2016-10" db="EMBL/GenBank/DDBJ databases">
        <authorList>
            <person name="de Groot N.N."/>
        </authorList>
    </citation>
    <scope>NUCLEOTIDE SEQUENCE [LARGE SCALE GENOMIC DNA]</scope>
    <source>
        <strain evidence="2 3">DSM 25186</strain>
    </source>
</reference>
<evidence type="ECO:0000313" key="2">
    <source>
        <dbReference type="EMBL" id="SDK63229.1"/>
    </source>
</evidence>
<sequence>MRVKHLVFMLGLLWVSQACQPQPETDVQAVADTLARRAAEFSRAYERGDLDAMLAVYTNDAVIFPHNMEAIRGKEALGKYWRLPDGRQITHHQSTSEGVEVQGNLASDHGHYEISGRNGAQEWGPVHGKYVIVWRREADGQWRMHLDMWNGRPFPGD</sequence>
<dbReference type="Pfam" id="PF14534">
    <property type="entry name" value="DUF4440"/>
    <property type="match status" value="1"/>
</dbReference>
<dbReference type="GO" id="GO:0016853">
    <property type="term" value="F:isomerase activity"/>
    <property type="evidence" value="ECO:0007669"/>
    <property type="project" value="UniProtKB-KW"/>
</dbReference>
<dbReference type="PROSITE" id="PS51257">
    <property type="entry name" value="PROKAR_LIPOPROTEIN"/>
    <property type="match status" value="1"/>
</dbReference>
<proteinExistence type="predicted"/>
<protein>
    <submittedName>
        <fullName evidence="2">Ketosteroid isomerase homolog</fullName>
    </submittedName>
</protein>
<dbReference type="SUPFAM" id="SSF54427">
    <property type="entry name" value="NTF2-like"/>
    <property type="match status" value="1"/>
</dbReference>
<dbReference type="STRING" id="1075417.SAMN05421823_103132"/>
<dbReference type="EMBL" id="FNFO01000003">
    <property type="protein sequence ID" value="SDK63229.1"/>
    <property type="molecule type" value="Genomic_DNA"/>
</dbReference>
<dbReference type="InterPro" id="IPR032710">
    <property type="entry name" value="NTF2-like_dom_sf"/>
</dbReference>
<feature type="domain" description="DUF4440" evidence="1">
    <location>
        <begin position="37"/>
        <end position="144"/>
    </location>
</feature>
<dbReference type="Proteomes" id="UP000198510">
    <property type="component" value="Unassembled WGS sequence"/>
</dbReference>
<evidence type="ECO:0000313" key="3">
    <source>
        <dbReference type="Proteomes" id="UP000198510"/>
    </source>
</evidence>
<organism evidence="2 3">
    <name type="scientific">Catalinimonas alkaloidigena</name>
    <dbReference type="NCBI Taxonomy" id="1075417"/>
    <lineage>
        <taxon>Bacteria</taxon>
        <taxon>Pseudomonadati</taxon>
        <taxon>Bacteroidota</taxon>
        <taxon>Cytophagia</taxon>
        <taxon>Cytophagales</taxon>
        <taxon>Catalimonadaceae</taxon>
        <taxon>Catalinimonas</taxon>
    </lineage>
</organism>
<keyword evidence="3" id="KW-1185">Reference proteome</keyword>
<gene>
    <name evidence="2" type="ORF">SAMN05421823_103132</name>
</gene>
<keyword evidence="2" id="KW-0413">Isomerase</keyword>
<evidence type="ECO:0000259" key="1">
    <source>
        <dbReference type="Pfam" id="PF14534"/>
    </source>
</evidence>
<dbReference type="OrthoDB" id="9814425at2"/>
<dbReference type="AlphaFoldDB" id="A0A1G9DHA0"/>